<evidence type="ECO:0000313" key="1">
    <source>
        <dbReference type="EMBL" id="ORY45696.1"/>
    </source>
</evidence>
<dbReference type="EMBL" id="MCGO01000019">
    <property type="protein sequence ID" value="ORY45696.1"/>
    <property type="molecule type" value="Genomic_DNA"/>
</dbReference>
<dbReference type="OrthoDB" id="2162222at2759"/>
<gene>
    <name evidence="1" type="ORF">BCR33DRAFT_849911</name>
</gene>
<proteinExistence type="predicted"/>
<organism evidence="1 2">
    <name type="scientific">Rhizoclosmatium globosum</name>
    <dbReference type="NCBI Taxonomy" id="329046"/>
    <lineage>
        <taxon>Eukaryota</taxon>
        <taxon>Fungi</taxon>
        <taxon>Fungi incertae sedis</taxon>
        <taxon>Chytridiomycota</taxon>
        <taxon>Chytridiomycota incertae sedis</taxon>
        <taxon>Chytridiomycetes</taxon>
        <taxon>Chytridiales</taxon>
        <taxon>Chytriomycetaceae</taxon>
        <taxon>Rhizoclosmatium</taxon>
    </lineage>
</organism>
<dbReference type="Gene3D" id="2.60.40.640">
    <property type="match status" value="1"/>
</dbReference>
<accession>A0A1Y2CFJ6</accession>
<sequence>MKVIIINGYLYNLFQMRCPFRGYFQGTLIVVYWPSSTTKNRSLEPRSPSSVQRNTDWLFVRRRRPHSPIGLCCCWTSSSSSSSLTSPTTATESHFVLSGKVALAFEPKLKDPSIVKPQLELSFVGREHIDALSLSSQQQTQHPESTKEFLRVTQLLPWIDRSQTPPTDPTIYEFSLLIPRALPPTATPAKGTIDYRIEAKFLLPHDEGFDELVAQKRVEVVRTHVRISGGSTVPPAPSVRPLTTSIQENEHKFGVTVSAPEYAYLDSASIPVVVELKELKGTLKSIRTVVIGVEEQRRYVSLRRNEEGKLVRGTAMDIEVLGEKVVTDVALIQTGRIEQSVKYGNGLTGAGNSGVIPMIVHPTFSGEKLFVSHYLTVKIVYGESAAVEGGGKLVGFFKKLTHNAAIPGNYEEEYSTKLILRTGLTQ</sequence>
<dbReference type="AlphaFoldDB" id="A0A1Y2CFJ6"/>
<dbReference type="InterPro" id="IPR014752">
    <property type="entry name" value="Arrestin-like_C"/>
</dbReference>
<name>A0A1Y2CFJ6_9FUNG</name>
<comment type="caution">
    <text evidence="1">The sequence shown here is derived from an EMBL/GenBank/DDBJ whole genome shotgun (WGS) entry which is preliminary data.</text>
</comment>
<reference evidence="1 2" key="1">
    <citation type="submission" date="2016-07" db="EMBL/GenBank/DDBJ databases">
        <title>Pervasive Adenine N6-methylation of Active Genes in Fungi.</title>
        <authorList>
            <consortium name="DOE Joint Genome Institute"/>
            <person name="Mondo S.J."/>
            <person name="Dannebaum R.O."/>
            <person name="Kuo R.C."/>
            <person name="Labutti K."/>
            <person name="Haridas S."/>
            <person name="Kuo A."/>
            <person name="Salamov A."/>
            <person name="Ahrendt S.R."/>
            <person name="Lipzen A."/>
            <person name="Sullivan W."/>
            <person name="Andreopoulos W.B."/>
            <person name="Clum A."/>
            <person name="Lindquist E."/>
            <person name="Daum C."/>
            <person name="Ramamoorthy G.K."/>
            <person name="Gryganskyi A."/>
            <person name="Culley D."/>
            <person name="Magnuson J.K."/>
            <person name="James T.Y."/>
            <person name="O'Malley M.A."/>
            <person name="Stajich J.E."/>
            <person name="Spatafora J.W."/>
            <person name="Visel A."/>
            <person name="Grigoriev I.V."/>
        </authorList>
    </citation>
    <scope>NUCLEOTIDE SEQUENCE [LARGE SCALE GENOMIC DNA]</scope>
    <source>
        <strain evidence="1 2">JEL800</strain>
    </source>
</reference>
<keyword evidence="2" id="KW-1185">Reference proteome</keyword>
<protein>
    <submittedName>
        <fullName evidence="1">Uncharacterized protein</fullName>
    </submittedName>
</protein>
<evidence type="ECO:0000313" key="2">
    <source>
        <dbReference type="Proteomes" id="UP000193642"/>
    </source>
</evidence>
<dbReference type="Proteomes" id="UP000193642">
    <property type="component" value="Unassembled WGS sequence"/>
</dbReference>